<feature type="compositionally biased region" description="Pro residues" evidence="1">
    <location>
        <begin position="441"/>
        <end position="458"/>
    </location>
</feature>
<organism evidence="2 3">
    <name type="scientific">Streptomyces himalayensis subsp. aureolus</name>
    <dbReference type="NCBI Taxonomy" id="2758039"/>
    <lineage>
        <taxon>Bacteria</taxon>
        <taxon>Bacillati</taxon>
        <taxon>Actinomycetota</taxon>
        <taxon>Actinomycetes</taxon>
        <taxon>Kitasatosporales</taxon>
        <taxon>Streptomycetaceae</taxon>
        <taxon>Streptomyces</taxon>
        <taxon>Streptomyces himalayensis</taxon>
    </lineage>
</organism>
<feature type="region of interest" description="Disordered" evidence="1">
    <location>
        <begin position="440"/>
        <end position="472"/>
    </location>
</feature>
<evidence type="ECO:0000313" key="3">
    <source>
        <dbReference type="Proteomes" id="UP000586976"/>
    </source>
</evidence>
<comment type="caution">
    <text evidence="2">The sequence shown here is derived from an EMBL/GenBank/DDBJ whole genome shotgun (WGS) entry which is preliminary data.</text>
</comment>
<dbReference type="InterPro" id="IPR006944">
    <property type="entry name" value="Phage/GTA_portal"/>
</dbReference>
<protein>
    <submittedName>
        <fullName evidence="2">Phage portal protein</fullName>
    </submittedName>
</protein>
<dbReference type="Pfam" id="PF04860">
    <property type="entry name" value="Phage_portal"/>
    <property type="match status" value="1"/>
</dbReference>
<proteinExistence type="predicted"/>
<evidence type="ECO:0000256" key="1">
    <source>
        <dbReference type="SAM" id="MobiDB-lite"/>
    </source>
</evidence>
<gene>
    <name evidence="2" type="ORF">H1V43_32160</name>
</gene>
<dbReference type="Proteomes" id="UP000586976">
    <property type="component" value="Unassembled WGS sequence"/>
</dbReference>
<sequence>MGKTLLGSLGRAAATFTNRTPVSFAPPGSGRRGGFVSGLLRPAGQEAQMRALGANSTLYAIVDRIITSYSQVEWHLYRKATSGKDEDRVEVTSHAALDLWAKPNGFMTGPAFRESTQQHEELTGEQWWVIARHPKFKQLPLELWPVRPDRMDPVPDENDFIVGYVYRSPSGEQVPLDVEDVIFQRRPNPVDPYRGMGVVQTILVDLDATRASAEWNRAFFLNSAEPGGVVEVDRRLSDDEFNEFRDRWSEQHKGVSNAHRVAVLENGLKWVDRKYSMRDMQFTELRGVSREIIREAFGFPKPMLGSVDDVNRANAEAASFVFGEWLIKPRLERLKEILNTRLLPMYGPTAEGLEFDYDDPTPENREAEAAELTARANAVKALVEAGAYGPAALAAVGLPEIAFGSPDADPDRELLIKLVTAAPAALASKILPMLGYDVPEDPAPAAPPTPAPTPPAPEPEARGGLPSGEVPDVDDAQRWVAVAQDDDDTCDPCRENDGQTYRNRAAAYKDYPGGQGYVHCVGAQYGNECRCKVVKRGRKGEGS</sequence>
<evidence type="ECO:0000313" key="2">
    <source>
        <dbReference type="EMBL" id="MBA4865919.1"/>
    </source>
</evidence>
<dbReference type="EMBL" id="JACEQY010000049">
    <property type="protein sequence ID" value="MBA4865919.1"/>
    <property type="molecule type" value="Genomic_DNA"/>
</dbReference>
<keyword evidence="3" id="KW-1185">Reference proteome</keyword>
<name>A0A7W2HJK0_9ACTN</name>
<reference evidence="2 3" key="1">
    <citation type="submission" date="2020-07" db="EMBL/GenBank/DDBJ databases">
        <title>Streptomyces isolated from Indian soil.</title>
        <authorList>
            <person name="Mandal S."/>
            <person name="Maiti P.K."/>
        </authorList>
    </citation>
    <scope>NUCLEOTIDE SEQUENCE [LARGE SCALE GENOMIC DNA]</scope>
    <source>
        <strain evidence="2 3">PSKA54</strain>
    </source>
</reference>
<dbReference type="AlphaFoldDB" id="A0A7W2HJK0"/>
<dbReference type="RefSeq" id="WP_181867356.1">
    <property type="nucleotide sequence ID" value="NZ_JACEQY010000049.1"/>
</dbReference>
<accession>A0A7W2HJK0</accession>